<gene>
    <name evidence="1" type="ORF">TrCOL_g7234</name>
</gene>
<evidence type="ECO:0000313" key="1">
    <source>
        <dbReference type="EMBL" id="GMI45673.1"/>
    </source>
</evidence>
<proteinExistence type="predicted"/>
<evidence type="ECO:0000313" key="2">
    <source>
        <dbReference type="Proteomes" id="UP001165065"/>
    </source>
</evidence>
<reference evidence="2" key="1">
    <citation type="journal article" date="2023" name="Commun. Biol.">
        <title>Genome analysis of Parmales, the sister group of diatoms, reveals the evolutionary specialization of diatoms from phago-mixotrophs to photoautotrophs.</title>
        <authorList>
            <person name="Ban H."/>
            <person name="Sato S."/>
            <person name="Yoshikawa S."/>
            <person name="Yamada K."/>
            <person name="Nakamura Y."/>
            <person name="Ichinomiya M."/>
            <person name="Sato N."/>
            <person name="Blanc-Mathieu R."/>
            <person name="Endo H."/>
            <person name="Kuwata A."/>
            <person name="Ogata H."/>
        </authorList>
    </citation>
    <scope>NUCLEOTIDE SEQUENCE [LARGE SCALE GENOMIC DNA]</scope>
</reference>
<name>A0A9W7LD89_9STRA</name>
<sequence>MRTSKLFSSPSPTVYLPKPRPKNILVNNVPLKTSSVSAIINLPQTCFLSSGSGAAVLIIFGESGDSENGAVLQWDEGGEELVVDDLQGRADHRGFCRDCMVGVEKGAVDFRGLGARSGVDIAMRSLCSSSYFDLEAGAYRLGCIESKDYTDEELRAEEEIMGGGGLRRDGVDSVDSRSSDCYHSFKVPSWPLLVGNKEGEKPDLSLKEYLKNFEAPVRSEIMMAGALSTFCFVHMATSVEKAAGDFGWFYSQSIARSDYYYLKCLSTSLRVLAAALTSEVDADAIILGISGREVLEFMDELKGRIREVFVTFVEEIDEELMGLLGGPEGHVGTVARSMGIPCGGGDMDIEEVGSAPPFTSTPSASSDVLLPQDETTEETLEALGFHRLAKLREPCEDLLMLAARVLDDEKLEYCRGEAESLLLQIEG</sequence>
<dbReference type="AlphaFoldDB" id="A0A9W7LD89"/>
<dbReference type="Proteomes" id="UP001165065">
    <property type="component" value="Unassembled WGS sequence"/>
</dbReference>
<dbReference type="EMBL" id="BRYA01000260">
    <property type="protein sequence ID" value="GMI45673.1"/>
    <property type="molecule type" value="Genomic_DNA"/>
</dbReference>
<organism evidence="1 2">
    <name type="scientific">Triparma columacea</name>
    <dbReference type="NCBI Taxonomy" id="722753"/>
    <lineage>
        <taxon>Eukaryota</taxon>
        <taxon>Sar</taxon>
        <taxon>Stramenopiles</taxon>
        <taxon>Ochrophyta</taxon>
        <taxon>Bolidophyceae</taxon>
        <taxon>Parmales</taxon>
        <taxon>Triparmaceae</taxon>
        <taxon>Triparma</taxon>
    </lineage>
</organism>
<dbReference type="OrthoDB" id="10404858at2759"/>
<comment type="caution">
    <text evidence="1">The sequence shown here is derived from an EMBL/GenBank/DDBJ whole genome shotgun (WGS) entry which is preliminary data.</text>
</comment>
<protein>
    <submittedName>
        <fullName evidence="1">Uncharacterized protein</fullName>
    </submittedName>
</protein>
<keyword evidence="2" id="KW-1185">Reference proteome</keyword>
<accession>A0A9W7LD89</accession>